<dbReference type="SUPFAM" id="SSF55804">
    <property type="entry name" value="Phoshotransferase/anion transport protein"/>
    <property type="match status" value="1"/>
</dbReference>
<gene>
    <name evidence="9" type="ORF">E3I16_01110</name>
    <name evidence="8" type="ORF">E3J32_02155</name>
</gene>
<dbReference type="Proteomes" id="UP000315669">
    <property type="component" value="Unassembled WGS sequence"/>
</dbReference>
<evidence type="ECO:0000256" key="1">
    <source>
        <dbReference type="ARBA" id="ARBA00004496"/>
    </source>
</evidence>
<keyword evidence="6" id="KW-0598">Phosphotransferase system</keyword>
<dbReference type="NCBIfam" id="TIGR00848">
    <property type="entry name" value="fruA"/>
    <property type="match status" value="1"/>
</dbReference>
<dbReference type="CDD" id="cd00211">
    <property type="entry name" value="PTS_IIA_fru"/>
    <property type="match status" value="1"/>
</dbReference>
<evidence type="ECO:0000313" key="10">
    <source>
        <dbReference type="Proteomes" id="UP000315669"/>
    </source>
</evidence>
<organism evidence="8 10">
    <name type="scientific">Aerophobetes bacterium</name>
    <dbReference type="NCBI Taxonomy" id="2030807"/>
    <lineage>
        <taxon>Bacteria</taxon>
        <taxon>Candidatus Aerophobota</taxon>
    </lineage>
</organism>
<dbReference type="GO" id="GO:0016020">
    <property type="term" value="C:membrane"/>
    <property type="evidence" value="ECO:0007669"/>
    <property type="project" value="InterPro"/>
</dbReference>
<dbReference type="PROSITE" id="PS51094">
    <property type="entry name" value="PTS_EIIA_TYPE_2"/>
    <property type="match status" value="1"/>
</dbReference>
<dbReference type="InterPro" id="IPR004715">
    <property type="entry name" value="PTS_IIA_fruc"/>
</dbReference>
<evidence type="ECO:0000313" key="9">
    <source>
        <dbReference type="EMBL" id="TEU03247.1"/>
    </source>
</evidence>
<dbReference type="EMBL" id="SOHY01000069">
    <property type="protein sequence ID" value="TEU03247.1"/>
    <property type="molecule type" value="Genomic_DNA"/>
</dbReference>
<feature type="domain" description="PTS EIIA type-2" evidence="7">
    <location>
        <begin position="6"/>
        <end position="150"/>
    </location>
</feature>
<keyword evidence="2" id="KW-0813">Transport</keyword>
<dbReference type="EMBL" id="SOII01000155">
    <property type="protein sequence ID" value="TET85134.1"/>
    <property type="molecule type" value="Genomic_DNA"/>
</dbReference>
<evidence type="ECO:0000256" key="2">
    <source>
        <dbReference type="ARBA" id="ARBA00022448"/>
    </source>
</evidence>
<keyword evidence="3" id="KW-0597">Phosphoprotein</keyword>
<evidence type="ECO:0000256" key="6">
    <source>
        <dbReference type="ARBA" id="ARBA00022683"/>
    </source>
</evidence>
<name>A0A523Y0S7_UNCAE</name>
<comment type="subcellular location">
    <subcellularLocation>
        <location evidence="1">Cytoplasm</location>
    </subcellularLocation>
</comment>
<dbReference type="InterPro" id="IPR016152">
    <property type="entry name" value="PTrfase/Anion_transptr"/>
</dbReference>
<dbReference type="FunFam" id="3.40.930.10:FF:000009">
    <property type="entry name" value="PTS system, fructose specific IIABC component"/>
    <property type="match status" value="1"/>
</dbReference>
<evidence type="ECO:0000256" key="3">
    <source>
        <dbReference type="ARBA" id="ARBA00022553"/>
    </source>
</evidence>
<evidence type="ECO:0000256" key="4">
    <source>
        <dbReference type="ARBA" id="ARBA00022597"/>
    </source>
</evidence>
<dbReference type="Pfam" id="PF00359">
    <property type="entry name" value="PTS_EIIA_2"/>
    <property type="match status" value="1"/>
</dbReference>
<dbReference type="GO" id="GO:0008982">
    <property type="term" value="F:protein-N(PI)-phosphohistidine-sugar phosphotransferase activity"/>
    <property type="evidence" value="ECO:0007669"/>
    <property type="project" value="InterPro"/>
</dbReference>
<dbReference type="AlphaFoldDB" id="A0A523Y0S7"/>
<accession>A0A523Y0S7</accession>
<keyword evidence="4 8" id="KW-0762">Sugar transport</keyword>
<evidence type="ECO:0000313" key="8">
    <source>
        <dbReference type="EMBL" id="TET85134.1"/>
    </source>
</evidence>
<dbReference type="Proteomes" id="UP000316674">
    <property type="component" value="Unassembled WGS sequence"/>
</dbReference>
<evidence type="ECO:0000256" key="5">
    <source>
        <dbReference type="ARBA" id="ARBA00022679"/>
    </source>
</evidence>
<protein>
    <submittedName>
        <fullName evidence="8">PTS sugar transporter subunit IIA</fullName>
    </submittedName>
</protein>
<sequence>MVKILDLIDPQCIKLELESRKKKELAEEMVDLLFQSGKIKEKEKVKETMMEREKKGSSGIGEGIAIPHIMSSEVSQTLMAFGQSKKGINFASIDGKPIYLVFLLIGPANDAMLHLKILAKLCRFLHNSLFKEALLNANNKEEIIQAFAEEEKREG</sequence>
<dbReference type="InterPro" id="IPR002178">
    <property type="entry name" value="PTS_EIIA_type-2_dom"/>
</dbReference>
<keyword evidence="5" id="KW-0808">Transferase</keyword>
<evidence type="ECO:0000313" key="11">
    <source>
        <dbReference type="Proteomes" id="UP000316674"/>
    </source>
</evidence>
<dbReference type="GO" id="GO:0005737">
    <property type="term" value="C:cytoplasm"/>
    <property type="evidence" value="ECO:0007669"/>
    <property type="project" value="UniProtKB-SubCell"/>
</dbReference>
<reference evidence="10 11" key="1">
    <citation type="submission" date="2019-03" db="EMBL/GenBank/DDBJ databases">
        <title>Metabolic potential of uncultured bacteria and archaea associated with petroleum seepage in deep-sea sediments.</title>
        <authorList>
            <person name="Dong X."/>
            <person name="Hubert C."/>
        </authorList>
    </citation>
    <scope>NUCLEOTIDE SEQUENCE [LARGE SCALE GENOMIC DNA]</scope>
    <source>
        <strain evidence="9">E26_bin6</strain>
        <strain evidence="8">E29_bin25</strain>
    </source>
</reference>
<dbReference type="Gene3D" id="3.40.930.10">
    <property type="entry name" value="Mannitol-specific EII, Chain A"/>
    <property type="match status" value="1"/>
</dbReference>
<comment type="caution">
    <text evidence="8">The sequence shown here is derived from an EMBL/GenBank/DDBJ whole genome shotgun (WGS) entry which is preliminary data.</text>
</comment>
<dbReference type="GO" id="GO:0009401">
    <property type="term" value="P:phosphoenolpyruvate-dependent sugar phosphotransferase system"/>
    <property type="evidence" value="ECO:0007669"/>
    <property type="project" value="UniProtKB-KW"/>
</dbReference>
<dbReference type="PANTHER" id="PTHR47738">
    <property type="entry name" value="PTS SYSTEM FRUCTOSE-LIKE EIIA COMPONENT-RELATED"/>
    <property type="match status" value="1"/>
</dbReference>
<dbReference type="InterPro" id="IPR051541">
    <property type="entry name" value="PTS_SugarTrans_NitroReg"/>
</dbReference>
<proteinExistence type="predicted"/>
<evidence type="ECO:0000259" key="7">
    <source>
        <dbReference type="PROSITE" id="PS51094"/>
    </source>
</evidence>